<evidence type="ECO:0000313" key="9">
    <source>
        <dbReference type="Proteomes" id="UP000017840"/>
    </source>
</evidence>
<evidence type="ECO:0000259" key="7">
    <source>
        <dbReference type="SMART" id="SM01340"/>
    </source>
</evidence>
<dbReference type="GO" id="GO:0016887">
    <property type="term" value="F:ATP hydrolysis activity"/>
    <property type="evidence" value="ECO:0007669"/>
    <property type="project" value="InterPro"/>
</dbReference>
<comment type="caution">
    <text evidence="8">The sequence shown here is derived from an EMBL/GenBank/DDBJ whole genome shotgun (WGS) entry which is preliminary data.</text>
</comment>
<dbReference type="InterPro" id="IPR020667">
    <property type="entry name" value="DNA_mismatch_repair_MutL"/>
</dbReference>
<evidence type="ECO:0000313" key="8">
    <source>
        <dbReference type="EMBL" id="ESP87277.1"/>
    </source>
</evidence>
<dbReference type="SMART" id="SM01340">
    <property type="entry name" value="DNA_mis_repair"/>
    <property type="match status" value="1"/>
</dbReference>
<dbReference type="Gene3D" id="3.30.1540.20">
    <property type="entry name" value="MutL, C-terminal domain, dimerisation subdomain"/>
    <property type="match status" value="1"/>
</dbReference>
<reference evidence="8 9" key="1">
    <citation type="journal article" date="2013" name="Genome Announc.">
        <title>Draft Genome Sequence of 'Candidatus Halobonum tyrrellensis' Strain G22, Isolated from the Hypersaline Waters of Lake Tyrrell, Australia.</title>
        <authorList>
            <person name="Ugalde J.A."/>
            <person name="Narasingarao P."/>
            <person name="Kuo S."/>
            <person name="Podell S."/>
            <person name="Allen E.E."/>
        </authorList>
    </citation>
    <scope>NUCLEOTIDE SEQUENCE [LARGE SCALE GENOMIC DNA]</scope>
    <source>
        <strain evidence="8 9">G22</strain>
    </source>
</reference>
<dbReference type="EMBL" id="ASGZ01000060">
    <property type="protein sequence ID" value="ESP87277.1"/>
    <property type="molecule type" value="Genomic_DNA"/>
</dbReference>
<feature type="domain" description="DNA mismatch repair protein S5" evidence="7">
    <location>
        <begin position="221"/>
        <end position="349"/>
    </location>
</feature>
<name>V4IVQ2_9EURY</name>
<dbReference type="AlphaFoldDB" id="V4IVQ2"/>
<dbReference type="RefSeq" id="WP_023395446.1">
    <property type="nucleotide sequence ID" value="NZ_ASGZ01000060.1"/>
</dbReference>
<evidence type="ECO:0000256" key="3">
    <source>
        <dbReference type="ARBA" id="ARBA00023204"/>
    </source>
</evidence>
<dbReference type="PATRIC" id="fig|1324957.4.peg.2912"/>
<dbReference type="InterPro" id="IPR036890">
    <property type="entry name" value="HATPase_C_sf"/>
</dbReference>
<dbReference type="OrthoDB" id="146201at2157"/>
<dbReference type="InterPro" id="IPR014762">
    <property type="entry name" value="DNA_mismatch_repair_CS"/>
</dbReference>
<dbReference type="InterPro" id="IPR014790">
    <property type="entry name" value="MutL_C"/>
</dbReference>
<protein>
    <recommendedName>
        <fullName evidence="4">DNA mismatch repair protein MutL</fullName>
    </recommendedName>
</protein>
<dbReference type="eggNOG" id="arCOG01166">
    <property type="taxonomic scope" value="Archaea"/>
</dbReference>
<dbReference type="GO" id="GO:0006298">
    <property type="term" value="P:mismatch repair"/>
    <property type="evidence" value="ECO:0007669"/>
    <property type="project" value="UniProtKB-UniRule"/>
</dbReference>
<dbReference type="SUPFAM" id="SSF54211">
    <property type="entry name" value="Ribosomal protein S5 domain 2-like"/>
    <property type="match status" value="1"/>
</dbReference>
<sequence length="569" mass="59680">MNDSGRSGAGAPDGERVGELDPATVERIAAGEVVTRPARVVAELVENALDAGADRVAVEVAGDGTERIRVRDDGRGMSRENAARAVDPHTTSKIRDADDLRASTTLGFRGEALASVAEAATLDLTTNADPETGTGTRVVVESGEKRVSDAGRARGTTVEVTDLFADRPAREESLASPAREFGRVSDLLADYALARPEVAFALSHDGRETFSTPGTGTTDALLAVYDRETASRSTAFDHRADLGPDAGGTTAEVRAEGALVYPSVTRSTREHVRVSVNGRPVENEALARAVARGYGTLLPSGREPVAVVRLSLPPAAVDANVHPAKARVALRDADAVAEALETGVADALTTADLRRSGEVAMDLDSSLAPVEGGDADSEFADASVIGRFRGLYLLCEADGDLLVVDQHAAHERVNFERLRAALDDEGVPSAEIDPPETVSLDPATAAAVEEHADDLRSLGFGVEPFGGSTYRVTAVPAPLGRVADPDALRETADALARGDADRRTDLLADLACHPSLKAGDVLSDDDAGRLLDRLGQCERPYACPHGRPTVLSVSEATLASGFERPNTRR</sequence>
<evidence type="ECO:0000256" key="1">
    <source>
        <dbReference type="ARBA" id="ARBA00006082"/>
    </source>
</evidence>
<feature type="domain" description="MutL C-terminal dimerisation" evidence="6">
    <location>
        <begin position="384"/>
        <end position="522"/>
    </location>
</feature>
<dbReference type="Pfam" id="PF13589">
    <property type="entry name" value="HATPase_c_3"/>
    <property type="match status" value="1"/>
</dbReference>
<dbReference type="STRING" id="1324957.K933_14363"/>
<dbReference type="PANTHER" id="PTHR10073:SF12">
    <property type="entry name" value="DNA MISMATCH REPAIR PROTEIN MLH1"/>
    <property type="match status" value="1"/>
</dbReference>
<dbReference type="PANTHER" id="PTHR10073">
    <property type="entry name" value="DNA MISMATCH REPAIR PROTEIN MLH, PMS, MUTL"/>
    <property type="match status" value="1"/>
</dbReference>
<dbReference type="SUPFAM" id="SSF55874">
    <property type="entry name" value="ATPase domain of HSP90 chaperone/DNA topoisomerase II/histidine kinase"/>
    <property type="match status" value="1"/>
</dbReference>
<dbReference type="Gene3D" id="3.30.1370.100">
    <property type="entry name" value="MutL, C-terminal domain, regulatory subdomain"/>
    <property type="match status" value="1"/>
</dbReference>
<comment type="similarity">
    <text evidence="1 4">Belongs to the DNA mismatch repair MutL/HexB family.</text>
</comment>
<comment type="function">
    <text evidence="4">This protein is involved in the repair of mismatches in DNA. It is required for dam-dependent methyl-directed DNA mismatch repair. May act as a 'molecular matchmaker', a protein that promotes the formation of a stable complex between two or more DNA-binding proteins in an ATP-dependent manner without itself being part of a final effector complex.</text>
</comment>
<feature type="region of interest" description="Disordered" evidence="5">
    <location>
        <begin position="1"/>
        <end position="21"/>
    </location>
</feature>
<keyword evidence="2 4" id="KW-0227">DNA damage</keyword>
<dbReference type="InterPro" id="IPR002099">
    <property type="entry name" value="MutL/Mlh/PMS"/>
</dbReference>
<gene>
    <name evidence="4" type="primary">mutL</name>
    <name evidence="8" type="ORF">K933_14363</name>
</gene>
<dbReference type="InterPro" id="IPR020568">
    <property type="entry name" value="Ribosomal_Su5_D2-typ_SF"/>
</dbReference>
<keyword evidence="3 4" id="KW-0234">DNA repair</keyword>
<evidence type="ECO:0000256" key="2">
    <source>
        <dbReference type="ARBA" id="ARBA00022763"/>
    </source>
</evidence>
<dbReference type="InterPro" id="IPR042120">
    <property type="entry name" value="MutL_C_dimsub"/>
</dbReference>
<proteinExistence type="inferred from homology"/>
<dbReference type="InterPro" id="IPR038973">
    <property type="entry name" value="MutL/Mlh/Pms-like"/>
</dbReference>
<dbReference type="GO" id="GO:0005524">
    <property type="term" value="F:ATP binding"/>
    <property type="evidence" value="ECO:0007669"/>
    <property type="project" value="InterPro"/>
</dbReference>
<dbReference type="SMART" id="SM00853">
    <property type="entry name" value="MutL_C"/>
    <property type="match status" value="1"/>
</dbReference>
<dbReference type="Pfam" id="PF08676">
    <property type="entry name" value="MutL_C"/>
    <property type="match status" value="1"/>
</dbReference>
<dbReference type="HAMAP" id="MF_00149">
    <property type="entry name" value="DNA_mis_repair"/>
    <property type="match status" value="1"/>
</dbReference>
<dbReference type="Proteomes" id="UP000017840">
    <property type="component" value="Unassembled WGS sequence"/>
</dbReference>
<dbReference type="InterPro" id="IPR037198">
    <property type="entry name" value="MutL_C_sf"/>
</dbReference>
<dbReference type="Pfam" id="PF01119">
    <property type="entry name" value="DNA_mis_repair"/>
    <property type="match status" value="1"/>
</dbReference>
<evidence type="ECO:0000259" key="6">
    <source>
        <dbReference type="SMART" id="SM00853"/>
    </source>
</evidence>
<dbReference type="PROSITE" id="PS00058">
    <property type="entry name" value="DNA_MISMATCH_REPAIR_1"/>
    <property type="match status" value="1"/>
</dbReference>
<dbReference type="SUPFAM" id="SSF118116">
    <property type="entry name" value="DNA mismatch repair protein MutL"/>
    <property type="match status" value="1"/>
</dbReference>
<dbReference type="InterPro" id="IPR042121">
    <property type="entry name" value="MutL_C_regsub"/>
</dbReference>
<dbReference type="NCBIfam" id="TIGR00585">
    <property type="entry name" value="mutl"/>
    <property type="match status" value="1"/>
</dbReference>
<evidence type="ECO:0000256" key="5">
    <source>
        <dbReference type="SAM" id="MobiDB-lite"/>
    </source>
</evidence>
<organism evidence="8 9">
    <name type="scientific">Candidatus Halobonum tyrrellensis G22</name>
    <dbReference type="NCBI Taxonomy" id="1324957"/>
    <lineage>
        <taxon>Archaea</taxon>
        <taxon>Methanobacteriati</taxon>
        <taxon>Methanobacteriota</taxon>
        <taxon>Stenosarchaea group</taxon>
        <taxon>Halobacteria</taxon>
        <taxon>Halobacteriales</taxon>
        <taxon>Haloferacaceae</taxon>
        <taxon>Candidatus Halobonum</taxon>
    </lineage>
</organism>
<dbReference type="CDD" id="cd16926">
    <property type="entry name" value="HATPase_MutL-MLH-PMS-like"/>
    <property type="match status" value="1"/>
</dbReference>
<dbReference type="Gene3D" id="3.30.230.10">
    <property type="match status" value="1"/>
</dbReference>
<accession>V4IVQ2</accession>
<dbReference type="FunFam" id="3.30.565.10:FF:000003">
    <property type="entry name" value="DNA mismatch repair endonuclease MutL"/>
    <property type="match status" value="1"/>
</dbReference>
<dbReference type="GO" id="GO:0032300">
    <property type="term" value="C:mismatch repair complex"/>
    <property type="evidence" value="ECO:0007669"/>
    <property type="project" value="InterPro"/>
</dbReference>
<dbReference type="GO" id="GO:0140664">
    <property type="term" value="F:ATP-dependent DNA damage sensor activity"/>
    <property type="evidence" value="ECO:0007669"/>
    <property type="project" value="InterPro"/>
</dbReference>
<dbReference type="GO" id="GO:0030983">
    <property type="term" value="F:mismatched DNA binding"/>
    <property type="evidence" value="ECO:0007669"/>
    <property type="project" value="InterPro"/>
</dbReference>
<evidence type="ECO:0000256" key="4">
    <source>
        <dbReference type="HAMAP-Rule" id="MF_00149"/>
    </source>
</evidence>
<keyword evidence="9" id="KW-1185">Reference proteome</keyword>
<dbReference type="InterPro" id="IPR013507">
    <property type="entry name" value="DNA_mismatch_S5_2-like"/>
</dbReference>
<dbReference type="CDD" id="cd00782">
    <property type="entry name" value="MutL_Trans"/>
    <property type="match status" value="1"/>
</dbReference>
<dbReference type="Gene3D" id="3.30.565.10">
    <property type="entry name" value="Histidine kinase-like ATPase, C-terminal domain"/>
    <property type="match status" value="1"/>
</dbReference>
<dbReference type="InterPro" id="IPR014721">
    <property type="entry name" value="Ribsml_uS5_D2-typ_fold_subgr"/>
</dbReference>